<dbReference type="AlphaFoldDB" id="A0AAJ6YJU4"/>
<keyword evidence="3" id="KW-1185">Reference proteome</keyword>
<name>A0AAJ6YJU4_9HYME</name>
<dbReference type="GeneID" id="105363396"/>
<feature type="chain" id="PRO_5042469415" evidence="2">
    <location>
        <begin position="25"/>
        <end position="1144"/>
    </location>
</feature>
<feature type="compositionally biased region" description="Low complexity" evidence="1">
    <location>
        <begin position="617"/>
        <end position="636"/>
    </location>
</feature>
<dbReference type="Proteomes" id="UP000695007">
    <property type="component" value="Unplaced"/>
</dbReference>
<dbReference type="KEGG" id="csol:105363396"/>
<evidence type="ECO:0000313" key="4">
    <source>
        <dbReference type="RefSeq" id="XP_011499373.1"/>
    </source>
</evidence>
<feature type="region of interest" description="Disordered" evidence="1">
    <location>
        <begin position="117"/>
        <end position="145"/>
    </location>
</feature>
<sequence length="1144" mass="130691">MDQHIQKKWVYILILAMICSSILAHDLSKKRTICSSTDQKRQSSSQQIQKHEGLCFSRPLSNRHNELASTESSTKTLEVLLGNPFLIKNILNITSTLANQNIQNVEDPSFEDGLLLSSATNGKERKTSSRLSDGTNSEDDDKKTLSQQVKEGKYGLIQNEIYSVKPKRPGIISYLSNSEVPQDTIKNLGGLDEEEIWLAENHVLVLKGGNFPELSTAVEQPAGGWLPIDNYIAPRRQVKIPAKPRVPPPFPVQLIDDGPVELIGSNDTNLFDNETAYFNAHSGNYTGFLPGEGPYFPIASTRNNSNEITSSLLGLPKKKTKAENVSISFYPALPPGAVIVSPPSNQTDYDDEDQSIYYPPPYSFLYSQDNSTNIPPGPLVPGIILPPPPDFFSPLNEIKSTTKEKYVKNLNTTLMPTLRVSYLSPRKSNTKLYKTPLATLTSNRDKTMSHNSKSFIRTTLKNSTFHNYQSEKTATRNYRTMPLIEFTTPISINSTTISSLEKYNMQQILGNQVVESSTEKTPWKTIINNKAVPLITFFATTTDISVEQTIETTPTAINTTLTTENPTRIPSQASYYFYDESNSKETHTPTSGPLVFFSTTSETPPYYKLEQSKEQQEQQQQQLQQHEQQQPQQQQKSKNEYYDVQMIPSQEITKDYNVKLIDSIRKDPHVYRYVDSDITSSQEKFEVPSIKQQSLRTLHSIPIYYQPLSTRSAPKLSYFTTQKPKTYYRKPQIIEHKPSSSKSKPIYQYSFEATNYEKSRAGTWTQKSSIPKQQQNSHIHQEKIHEYRRQKEVPLYNDYPYIQTINDQYDYENSEVMVEQPVQIQKSSYVRGKKNKQQSHYHRPTTATPLQITTLASHQQYFTKQDEQLLDDVTKEYFTVFGKKLSNNKLSTTPIYGKSSVTDKPIFSNVNDYESRQYNGRETKPFKASNIKVRYGDQTPGPFVGKDDILVNFKHSPQLPTFNPNSNFISLVNINQQSNTVTPKFRPQSVLKLRNQVREYVLSPAQNVPQRFDQTKNYGSDRLEQQLQTPQEDTANSFTPNDEQQEEIKETEYSSRPLSLESDILVNYKNSRPPINLDSEFIDRKIQGHVNSNTNKANSYFAYRLPGDGGHFYFLTPQAIRREDSTGGYLYSKPRSRLLEKRRR</sequence>
<evidence type="ECO:0000256" key="1">
    <source>
        <dbReference type="SAM" id="MobiDB-lite"/>
    </source>
</evidence>
<evidence type="ECO:0000313" key="3">
    <source>
        <dbReference type="Proteomes" id="UP000695007"/>
    </source>
</evidence>
<feature type="signal peptide" evidence="2">
    <location>
        <begin position="1"/>
        <end position="24"/>
    </location>
</feature>
<keyword evidence="2" id="KW-0732">Signal</keyword>
<evidence type="ECO:0000256" key="2">
    <source>
        <dbReference type="SAM" id="SignalP"/>
    </source>
</evidence>
<reference evidence="4" key="1">
    <citation type="submission" date="2025-08" db="UniProtKB">
        <authorList>
            <consortium name="RefSeq"/>
        </authorList>
    </citation>
    <scope>IDENTIFICATION</scope>
</reference>
<feature type="region of interest" description="Disordered" evidence="1">
    <location>
        <begin position="1027"/>
        <end position="1055"/>
    </location>
</feature>
<feature type="region of interest" description="Disordered" evidence="1">
    <location>
        <begin position="609"/>
        <end position="639"/>
    </location>
</feature>
<feature type="compositionally biased region" description="Polar residues" evidence="1">
    <location>
        <begin position="1027"/>
        <end position="1042"/>
    </location>
</feature>
<accession>A0AAJ6YJU4</accession>
<gene>
    <name evidence="4" type="primary">LOC105363396</name>
</gene>
<proteinExistence type="predicted"/>
<protein>
    <submittedName>
        <fullName evidence="4">Uncharacterized protein LOC105363396</fullName>
    </submittedName>
</protein>
<dbReference type="RefSeq" id="XP_011499373.1">
    <property type="nucleotide sequence ID" value="XM_011501071.1"/>
</dbReference>
<organism evidence="3 4">
    <name type="scientific">Ceratosolen solmsi marchali</name>
    <dbReference type="NCBI Taxonomy" id="326594"/>
    <lineage>
        <taxon>Eukaryota</taxon>
        <taxon>Metazoa</taxon>
        <taxon>Ecdysozoa</taxon>
        <taxon>Arthropoda</taxon>
        <taxon>Hexapoda</taxon>
        <taxon>Insecta</taxon>
        <taxon>Pterygota</taxon>
        <taxon>Neoptera</taxon>
        <taxon>Endopterygota</taxon>
        <taxon>Hymenoptera</taxon>
        <taxon>Apocrita</taxon>
        <taxon>Proctotrupomorpha</taxon>
        <taxon>Chalcidoidea</taxon>
        <taxon>Agaonidae</taxon>
        <taxon>Agaoninae</taxon>
        <taxon>Ceratosolen</taxon>
    </lineage>
</organism>